<dbReference type="RefSeq" id="WP_347297982.1">
    <property type="nucleotide sequence ID" value="NZ_CP142434.1"/>
</dbReference>
<dbReference type="SUPFAM" id="SSF48452">
    <property type="entry name" value="TPR-like"/>
    <property type="match status" value="1"/>
</dbReference>
<dbReference type="PROSITE" id="PS50943">
    <property type="entry name" value="HTH_CROC1"/>
    <property type="match status" value="1"/>
</dbReference>
<dbReference type="Gene3D" id="1.25.40.10">
    <property type="entry name" value="Tetratricopeptide repeat domain"/>
    <property type="match status" value="1"/>
</dbReference>
<dbReference type="InterPro" id="IPR010982">
    <property type="entry name" value="Lambda_DNA-bd_dom_sf"/>
</dbReference>
<dbReference type="CDD" id="cd00093">
    <property type="entry name" value="HTH_XRE"/>
    <property type="match status" value="1"/>
</dbReference>
<name>A0AB74TNJ8_9LACT</name>
<dbReference type="InterPro" id="IPR001387">
    <property type="entry name" value="Cro/C1-type_HTH"/>
</dbReference>
<dbReference type="InterPro" id="IPR053163">
    <property type="entry name" value="HTH-type_regulator_Rgg"/>
</dbReference>
<dbReference type="EMBL" id="CP142436">
    <property type="protein sequence ID" value="XBC52236.1"/>
    <property type="molecule type" value="Genomic_DNA"/>
</dbReference>
<sequence length="284" mass="32403">MLHYSTNIKALRQAKNLTQAELAEGIASQSVISNIEKGTISPGIDILEKIATKLGISLQDLLFNDDDETKLTQLYSYIDQLLKKRNYIELKNIVQQHTDMKILIERHPAYFKWLNSLIEIHVNDNIDEGIQLSKEALAQTDDNAFKVRILIGLAGDYSNINDLNTALEYLKQGKDLSQKTDIDTSLQFKINYQLARLHSVTQNIQEAIFHSKLAIQYTIEHESLELLDDLHLLLGDAYLTLEKLDLAEEYTQRAHTLATLKNNAVLLPYIERTLLQIENQSTID</sequence>
<accession>A0AB74TNJ8</accession>
<dbReference type="PANTHER" id="PTHR37038">
    <property type="entry name" value="TRANSCRIPTIONAL REGULATOR-RELATED"/>
    <property type="match status" value="1"/>
</dbReference>
<feature type="domain" description="HTH cro/C1-type" evidence="1">
    <location>
        <begin position="8"/>
        <end position="61"/>
    </location>
</feature>
<evidence type="ECO:0000259" key="1">
    <source>
        <dbReference type="PROSITE" id="PS50943"/>
    </source>
</evidence>
<gene>
    <name evidence="3" type="ORF">VUQ07_03980</name>
    <name evidence="2" type="ORF">VUQ09_00650</name>
</gene>
<proteinExistence type="predicted"/>
<dbReference type="Pfam" id="PF01381">
    <property type="entry name" value="HTH_3"/>
    <property type="match status" value="1"/>
</dbReference>
<evidence type="ECO:0000313" key="2">
    <source>
        <dbReference type="EMBL" id="XBC47941.1"/>
    </source>
</evidence>
<dbReference type="EMBL" id="CP142434">
    <property type="protein sequence ID" value="XBC47941.1"/>
    <property type="molecule type" value="Genomic_DNA"/>
</dbReference>
<dbReference type="InterPro" id="IPR011990">
    <property type="entry name" value="TPR-like_helical_dom_sf"/>
</dbReference>
<dbReference type="GO" id="GO:0003677">
    <property type="term" value="F:DNA binding"/>
    <property type="evidence" value="ECO:0007669"/>
    <property type="project" value="InterPro"/>
</dbReference>
<dbReference type="SUPFAM" id="SSF47413">
    <property type="entry name" value="lambda repressor-like DNA-binding domains"/>
    <property type="match status" value="1"/>
</dbReference>
<reference evidence="2" key="1">
    <citation type="submission" date="2023-12" db="EMBL/GenBank/DDBJ databases">
        <title>Dolosigranulum savutii sp. nov. isolated from human upper respiratory samples collected in Botswana.</title>
        <authorList>
            <person name="Kelly M.S."/>
        </authorList>
    </citation>
    <scope>NUCLEOTIDE SEQUENCE</scope>
    <source>
        <strain evidence="3">MSK211</strain>
        <strain evidence="2">MSK312</strain>
    </source>
</reference>
<protein>
    <submittedName>
        <fullName evidence="2">Helix-turn-helix transcriptional regulator</fullName>
    </submittedName>
</protein>
<dbReference type="AlphaFoldDB" id="A0AB74TNJ8"/>
<organism evidence="2">
    <name type="scientific">Dolosigranulum savutiense</name>
    <dbReference type="NCBI Taxonomy" id="3110288"/>
    <lineage>
        <taxon>Bacteria</taxon>
        <taxon>Bacillati</taxon>
        <taxon>Bacillota</taxon>
        <taxon>Bacilli</taxon>
        <taxon>Lactobacillales</taxon>
        <taxon>Carnobacteriaceae</taxon>
        <taxon>Dolosigranulum</taxon>
    </lineage>
</organism>
<evidence type="ECO:0000313" key="3">
    <source>
        <dbReference type="EMBL" id="XBC52236.1"/>
    </source>
</evidence>
<dbReference type="SMART" id="SM00530">
    <property type="entry name" value="HTH_XRE"/>
    <property type="match status" value="1"/>
</dbReference>
<dbReference type="PANTHER" id="PTHR37038:SF14">
    <property type="entry name" value="TRANSCRIPTIONAL ACTIVATOR"/>
    <property type="match status" value="1"/>
</dbReference>